<evidence type="ECO:0000256" key="1">
    <source>
        <dbReference type="ARBA" id="ARBA00005125"/>
    </source>
</evidence>
<dbReference type="Gene3D" id="3.40.50.720">
    <property type="entry name" value="NAD(P)-binding Rossmann-like Domain"/>
    <property type="match status" value="1"/>
</dbReference>
<organism evidence="5 6">
    <name type="scientific">Methylobacterium symbioticum</name>
    <dbReference type="NCBI Taxonomy" id="2584084"/>
    <lineage>
        <taxon>Bacteria</taxon>
        <taxon>Pseudomonadati</taxon>
        <taxon>Pseudomonadota</taxon>
        <taxon>Alphaproteobacteria</taxon>
        <taxon>Hyphomicrobiales</taxon>
        <taxon>Methylobacteriaceae</taxon>
        <taxon>Methylobacterium</taxon>
    </lineage>
</organism>
<dbReference type="PANTHER" id="PTHR43000">
    <property type="entry name" value="DTDP-D-GLUCOSE 4,6-DEHYDRATASE-RELATED"/>
    <property type="match status" value="1"/>
</dbReference>
<dbReference type="InterPro" id="IPR036291">
    <property type="entry name" value="NAD(P)-bd_dom_sf"/>
</dbReference>
<comment type="similarity">
    <text evidence="2">Belongs to the NAD(P)-dependent epimerase/dehydratase family.</text>
</comment>
<name>A0A509ECC9_9HYPH</name>
<evidence type="ECO:0000313" key="6">
    <source>
        <dbReference type="Proteomes" id="UP000410984"/>
    </source>
</evidence>
<evidence type="ECO:0000256" key="3">
    <source>
        <dbReference type="SAM" id="MobiDB-lite"/>
    </source>
</evidence>
<keyword evidence="5" id="KW-0456">Lyase</keyword>
<dbReference type="GO" id="GO:0047733">
    <property type="term" value="F:CDP-glucose 4,6-dehydratase activity"/>
    <property type="evidence" value="ECO:0007669"/>
    <property type="project" value="UniProtKB-EC"/>
</dbReference>
<gene>
    <name evidence="5" type="primary">rfbG</name>
    <name evidence="5" type="ORF">MET9862_01396</name>
</gene>
<sequence>MSARPAAGGLPDPAFWTGRRVLLTGHTGFKGAWAALWLQALGARVHGVSDGPLPGRSLYADVGSLDLAHDGRGDIRDGAAMREAVARCEPEVVIHLAAQSLVRASYAEPVATFAANVMGTVHLLEAVRGLGGACPVIVVTSDKCYENRETGRAHVEGDPLGGHDPYSASKACAEIAALSYARSFGGGDGLRVATARAGNVVGGGDWATDRLVPDLVRGLMAARPVPIRHPDAVRPWQHVLEPLCGYLLLAERAAGTTGPDASDPISGQTRDISREGRDVSGEAGDVSGEAWNFGPDPGSEATVGTVAKTVCRLWGRPEGWRAAPEPDAPHEARLLHLDSGKARRRLGWAPRWNLEQALAASVALYRTDRSGADLRRLALSQIADYTDRPAASGAPR</sequence>
<feature type="domain" description="NAD-dependent epimerase/dehydratase" evidence="4">
    <location>
        <begin position="21"/>
        <end position="252"/>
    </location>
</feature>
<proteinExistence type="inferred from homology"/>
<dbReference type="Pfam" id="PF01370">
    <property type="entry name" value="Epimerase"/>
    <property type="match status" value="1"/>
</dbReference>
<protein>
    <submittedName>
        <fullName evidence="5">CDP-glucose 4,6-dehydratase</fullName>
        <ecNumber evidence="5">4.2.1.45</ecNumber>
    </submittedName>
</protein>
<dbReference type="AlphaFoldDB" id="A0A509ECC9"/>
<dbReference type="EC" id="4.2.1.45" evidence="5"/>
<accession>A0A509ECC9</accession>
<dbReference type="SUPFAM" id="SSF51735">
    <property type="entry name" value="NAD(P)-binding Rossmann-fold domains"/>
    <property type="match status" value="1"/>
</dbReference>
<feature type="compositionally biased region" description="Basic and acidic residues" evidence="3">
    <location>
        <begin position="271"/>
        <end position="280"/>
    </location>
</feature>
<comment type="pathway">
    <text evidence="1">Bacterial outer membrane biogenesis; LPS O-antigen biosynthesis.</text>
</comment>
<reference evidence="5 6" key="1">
    <citation type="submission" date="2019-06" db="EMBL/GenBank/DDBJ databases">
        <authorList>
            <person name="Rodrigo-Torres L."/>
            <person name="Arahal R. D."/>
            <person name="Lucena T."/>
        </authorList>
    </citation>
    <scope>NUCLEOTIDE SEQUENCE [LARGE SCALE GENOMIC DNA]</scope>
    <source>
        <strain evidence="5 6">SB0023/3</strain>
    </source>
</reference>
<dbReference type="InterPro" id="IPR001509">
    <property type="entry name" value="Epimerase_deHydtase"/>
</dbReference>
<evidence type="ECO:0000259" key="4">
    <source>
        <dbReference type="Pfam" id="PF01370"/>
    </source>
</evidence>
<dbReference type="NCBIfam" id="TIGR02622">
    <property type="entry name" value="CDP_4_6_dhtase"/>
    <property type="match status" value="1"/>
</dbReference>
<keyword evidence="6" id="KW-1185">Reference proteome</keyword>
<dbReference type="RefSeq" id="WP_244612605.1">
    <property type="nucleotide sequence ID" value="NZ_CABFPH010000013.1"/>
</dbReference>
<evidence type="ECO:0000313" key="5">
    <source>
        <dbReference type="EMBL" id="VUD70823.1"/>
    </source>
</evidence>
<dbReference type="Gene3D" id="3.90.25.10">
    <property type="entry name" value="UDP-galactose 4-epimerase, domain 1"/>
    <property type="match status" value="1"/>
</dbReference>
<dbReference type="InterPro" id="IPR013445">
    <property type="entry name" value="CDP_4_6_deHydtase"/>
</dbReference>
<feature type="region of interest" description="Disordered" evidence="3">
    <location>
        <begin position="256"/>
        <end position="299"/>
    </location>
</feature>
<dbReference type="EMBL" id="CABFPH010000013">
    <property type="protein sequence ID" value="VUD70823.1"/>
    <property type="molecule type" value="Genomic_DNA"/>
</dbReference>
<dbReference type="Proteomes" id="UP000410984">
    <property type="component" value="Unassembled WGS sequence"/>
</dbReference>
<evidence type="ECO:0000256" key="2">
    <source>
        <dbReference type="ARBA" id="ARBA00007637"/>
    </source>
</evidence>